<dbReference type="EMBL" id="JANUHC010000001">
    <property type="protein sequence ID" value="MCS0627894.1"/>
    <property type="molecule type" value="Genomic_DNA"/>
</dbReference>
<feature type="domain" description="FAD-binding FR-type" evidence="10">
    <location>
        <begin position="4"/>
        <end position="106"/>
    </location>
</feature>
<evidence type="ECO:0000256" key="7">
    <source>
        <dbReference type="ARBA" id="ARBA00023004"/>
    </source>
</evidence>
<evidence type="ECO:0000256" key="5">
    <source>
        <dbReference type="ARBA" id="ARBA00022723"/>
    </source>
</evidence>
<dbReference type="InterPro" id="IPR001041">
    <property type="entry name" value="2Fe-2S_ferredoxin-type"/>
</dbReference>
<comment type="cofactor">
    <cofactor evidence="1">
        <name>FMN</name>
        <dbReference type="ChEBI" id="CHEBI:58210"/>
    </cofactor>
</comment>
<dbReference type="InterPro" id="IPR012675">
    <property type="entry name" value="Beta-grasp_dom_sf"/>
</dbReference>
<dbReference type="CDD" id="cd06185">
    <property type="entry name" value="PDR_like"/>
    <property type="match status" value="1"/>
</dbReference>
<reference evidence="11" key="1">
    <citation type="submission" date="2022-08" db="EMBL/GenBank/DDBJ databases">
        <title>Reclassification of Massilia species as members of the genera Telluria, Duganella, Pseudoduganella, Mokoshia gen. nov. and Zemynaea gen. nov. using orthogonal and non-orthogonal genome-based approaches.</title>
        <authorList>
            <person name="Bowman J.P."/>
        </authorList>
    </citation>
    <scope>NUCLEOTIDE SEQUENCE</scope>
    <source>
        <strain evidence="11">LMG 11547</strain>
    </source>
</reference>
<protein>
    <submittedName>
        <fullName evidence="11">PDR/VanB family oxidoreductase</fullName>
    </submittedName>
</protein>
<dbReference type="InterPro" id="IPR054582">
    <property type="entry name" value="DmmA-like_N"/>
</dbReference>
<dbReference type="Gene3D" id="3.40.50.80">
    <property type="entry name" value="Nucleotide-binding domain of ferredoxin-NADP reductase (FNR) module"/>
    <property type="match status" value="1"/>
</dbReference>
<dbReference type="Proteomes" id="UP001165263">
    <property type="component" value="Unassembled WGS sequence"/>
</dbReference>
<evidence type="ECO:0000259" key="9">
    <source>
        <dbReference type="PROSITE" id="PS51085"/>
    </source>
</evidence>
<dbReference type="PROSITE" id="PS51085">
    <property type="entry name" value="2FE2S_FER_2"/>
    <property type="match status" value="1"/>
</dbReference>
<evidence type="ECO:0000256" key="2">
    <source>
        <dbReference type="ARBA" id="ARBA00022630"/>
    </source>
</evidence>
<keyword evidence="2" id="KW-0285">Flavoprotein</keyword>
<keyword evidence="5" id="KW-0479">Metal-binding</keyword>
<dbReference type="Pfam" id="PF22290">
    <property type="entry name" value="DmmA-like_N"/>
    <property type="match status" value="1"/>
</dbReference>
<dbReference type="CDD" id="cd00207">
    <property type="entry name" value="fer2"/>
    <property type="match status" value="1"/>
</dbReference>
<accession>A0ABT2BS02</accession>
<gene>
    <name evidence="11" type="ORF">NX786_00845</name>
</gene>
<evidence type="ECO:0000256" key="6">
    <source>
        <dbReference type="ARBA" id="ARBA00023002"/>
    </source>
</evidence>
<evidence type="ECO:0000313" key="11">
    <source>
        <dbReference type="EMBL" id="MCS0627894.1"/>
    </source>
</evidence>
<evidence type="ECO:0000256" key="3">
    <source>
        <dbReference type="ARBA" id="ARBA00022643"/>
    </source>
</evidence>
<evidence type="ECO:0000259" key="10">
    <source>
        <dbReference type="PROSITE" id="PS51384"/>
    </source>
</evidence>
<dbReference type="Gene3D" id="3.10.20.30">
    <property type="match status" value="1"/>
</dbReference>
<keyword evidence="7" id="KW-0408">Iron</keyword>
<dbReference type="PANTHER" id="PTHR47354:SF1">
    <property type="entry name" value="CARNITINE MONOOXYGENASE REDUCTASE SUBUNIT"/>
    <property type="match status" value="1"/>
</dbReference>
<dbReference type="PROSITE" id="PS51384">
    <property type="entry name" value="FAD_FR"/>
    <property type="match status" value="1"/>
</dbReference>
<keyword evidence="8" id="KW-0411">Iron-sulfur</keyword>
<keyword evidence="6" id="KW-0560">Oxidoreductase</keyword>
<dbReference type="InterPro" id="IPR036010">
    <property type="entry name" value="2Fe-2S_ferredoxin-like_sf"/>
</dbReference>
<evidence type="ECO:0000256" key="1">
    <source>
        <dbReference type="ARBA" id="ARBA00001917"/>
    </source>
</evidence>
<dbReference type="InterPro" id="IPR017927">
    <property type="entry name" value="FAD-bd_FR_type"/>
</dbReference>
<feature type="domain" description="2Fe-2S ferredoxin-type" evidence="9">
    <location>
        <begin position="236"/>
        <end position="321"/>
    </location>
</feature>
<keyword evidence="12" id="KW-1185">Reference proteome</keyword>
<sequence>MTAHATIRARVVNKIHEAEDIVSIELAAADGTALPPFSAGSHIDVEVGPGVVRQYSLCNDPLEQHRYLIGVLREPQSRGGSRAVHDIIQVGDIIPISTPKNHFPLTPAGRYLLLAGGIGITPILSMAERLSSTDAEFTMHYCTRSLERTAFRERILKSGYSNRVRFHFDADAAGKKFDLAAMLHTAPPDTHLYVCGPAGFIEFVTAAAKAQGWKDERVHFEYFGAAPQDTTGDQPFEVRIASTGLAYTVAAGKTVIQVLEANGVEVPVSCEQGVCGTCVTRVLEGVPDHRDHYLTEDEHAANDQFTPCCSRSKSPLLVLDL</sequence>
<organism evidence="11 12">
    <name type="scientific">Telluria mixta</name>
    <dbReference type="NCBI Taxonomy" id="34071"/>
    <lineage>
        <taxon>Bacteria</taxon>
        <taxon>Pseudomonadati</taxon>
        <taxon>Pseudomonadota</taxon>
        <taxon>Betaproteobacteria</taxon>
        <taxon>Burkholderiales</taxon>
        <taxon>Oxalobacteraceae</taxon>
        <taxon>Telluria group</taxon>
        <taxon>Telluria</taxon>
    </lineage>
</organism>
<evidence type="ECO:0000313" key="12">
    <source>
        <dbReference type="Proteomes" id="UP001165263"/>
    </source>
</evidence>
<dbReference type="Pfam" id="PF00111">
    <property type="entry name" value="Fer2"/>
    <property type="match status" value="1"/>
</dbReference>
<evidence type="ECO:0000256" key="8">
    <source>
        <dbReference type="ARBA" id="ARBA00023014"/>
    </source>
</evidence>
<dbReference type="SUPFAM" id="SSF54292">
    <property type="entry name" value="2Fe-2S ferredoxin-like"/>
    <property type="match status" value="1"/>
</dbReference>
<evidence type="ECO:0000256" key="4">
    <source>
        <dbReference type="ARBA" id="ARBA00022714"/>
    </source>
</evidence>
<dbReference type="PANTHER" id="PTHR47354">
    <property type="entry name" value="NADH OXIDOREDUCTASE HCR"/>
    <property type="match status" value="1"/>
</dbReference>
<dbReference type="InterPro" id="IPR006058">
    <property type="entry name" value="2Fe2S_fd_BS"/>
</dbReference>
<dbReference type="SUPFAM" id="SSF63380">
    <property type="entry name" value="Riboflavin synthase domain-like"/>
    <property type="match status" value="1"/>
</dbReference>
<dbReference type="PRINTS" id="PR00409">
    <property type="entry name" value="PHDIOXRDTASE"/>
</dbReference>
<keyword evidence="4" id="KW-0001">2Fe-2S</keyword>
<dbReference type="InterPro" id="IPR050415">
    <property type="entry name" value="MRET"/>
</dbReference>
<dbReference type="Gene3D" id="2.40.30.10">
    <property type="entry name" value="Translation factors"/>
    <property type="match status" value="1"/>
</dbReference>
<comment type="caution">
    <text evidence="11">The sequence shown here is derived from an EMBL/GenBank/DDBJ whole genome shotgun (WGS) entry which is preliminary data.</text>
</comment>
<dbReference type="InterPro" id="IPR039261">
    <property type="entry name" value="FNR_nucleotide-bd"/>
</dbReference>
<dbReference type="PROSITE" id="PS00197">
    <property type="entry name" value="2FE2S_FER_1"/>
    <property type="match status" value="1"/>
</dbReference>
<proteinExistence type="predicted"/>
<keyword evidence="3" id="KW-0288">FMN</keyword>
<name>A0ABT2BS02_9BURK</name>
<dbReference type="InterPro" id="IPR017938">
    <property type="entry name" value="Riboflavin_synthase-like_b-brl"/>
</dbReference>
<dbReference type="RefSeq" id="WP_259447155.1">
    <property type="nucleotide sequence ID" value="NZ_CP119520.1"/>
</dbReference>
<dbReference type="SUPFAM" id="SSF52343">
    <property type="entry name" value="Ferredoxin reductase-like, C-terminal NADP-linked domain"/>
    <property type="match status" value="1"/>
</dbReference>